<evidence type="ECO:0000259" key="2">
    <source>
        <dbReference type="Pfam" id="PF22303"/>
    </source>
</evidence>
<dbReference type="Proteomes" id="UP000885414">
    <property type="component" value="Unassembled WGS sequence"/>
</dbReference>
<evidence type="ECO:0000313" key="3">
    <source>
        <dbReference type="EMBL" id="MIV65923.1"/>
    </source>
</evidence>
<protein>
    <recommendedName>
        <fullName evidence="2">Kinase OspG kinase domain-containing protein</fullName>
    </recommendedName>
</protein>
<dbReference type="AlphaFoldDB" id="A0A402XKM9"/>
<feature type="domain" description="Kinase OspG kinase" evidence="2">
    <location>
        <begin position="75"/>
        <end position="212"/>
    </location>
</feature>
<organism evidence="3">
    <name type="scientific">Salmonella enterica</name>
    <name type="common">Salmonella choleraesuis</name>
    <dbReference type="NCBI Taxonomy" id="28901"/>
    <lineage>
        <taxon>Bacteria</taxon>
        <taxon>Pseudomonadati</taxon>
        <taxon>Pseudomonadota</taxon>
        <taxon>Gammaproteobacteria</taxon>
        <taxon>Enterobacterales</taxon>
        <taxon>Enterobacteriaceae</taxon>
        <taxon>Salmonella</taxon>
    </lineage>
</organism>
<name>A0A402XKM9_SALER</name>
<evidence type="ECO:0000256" key="1">
    <source>
        <dbReference type="SAM" id="MobiDB-lite"/>
    </source>
</evidence>
<dbReference type="Pfam" id="PF22303">
    <property type="entry name" value="OspG_kinase"/>
    <property type="match status" value="1"/>
</dbReference>
<dbReference type="EMBL" id="RSUZ01000039">
    <property type="protein sequence ID" value="MIV65923.1"/>
    <property type="molecule type" value="Genomic_DNA"/>
</dbReference>
<dbReference type="InterPro" id="IPR054466">
    <property type="entry name" value="OspG_kinase"/>
</dbReference>
<dbReference type="Gene3D" id="3.30.200.20">
    <property type="entry name" value="Phosphorylase Kinase, domain 1"/>
    <property type="match status" value="1"/>
</dbReference>
<feature type="region of interest" description="Disordered" evidence="1">
    <location>
        <begin position="30"/>
        <end position="60"/>
    </location>
</feature>
<accession>A0A402XKM9</accession>
<comment type="caution">
    <text evidence="3">The sequence shown here is derived from an EMBL/GenBank/DDBJ whole genome shotgun (WGS) entry which is preliminary data.</text>
</comment>
<dbReference type="Gene3D" id="1.10.510.10">
    <property type="entry name" value="Transferase(Phosphotransferase) domain 1"/>
    <property type="match status" value="1"/>
</dbReference>
<gene>
    <name evidence="3" type="ORF">BA086_23425</name>
</gene>
<proteinExistence type="predicted"/>
<sequence>MRKHIAHQSYDYNYRVTGADLLPGGVSISANNRPTVSEGKRDLTSPHANKTNSHDEMPPIPPVDYNATLHKGEIVGNGGNAIVYADKDDDTKVLKMFTIPQLHEEVEHEVECFNTYYGKGSADIIYNNNDISGIKMTRIQGEAVIYAKNLPPHAEQAIYDMFDRLERNNILFVDTTETNVLYDRDTNRFNPIDISSYNLKHTDSKDRQDSIIKSYIGGKNHLINIILNKIE</sequence>
<reference evidence="3" key="1">
    <citation type="submission" date="2018-07" db="EMBL/GenBank/DDBJ databases">
        <authorList>
            <consortium name="GenomeTrakr network: Whole genome sequencing for foodborne pathogen traceback"/>
        </authorList>
    </citation>
    <scope>NUCLEOTIDE SEQUENCE [LARGE SCALE GENOMIC DNA]</scope>
    <source>
        <strain evidence="3">FDA00010322</strain>
    </source>
</reference>